<reference evidence="1 2" key="1">
    <citation type="submission" date="2019-08" db="EMBL/GenBank/DDBJ databases">
        <title>Genome of Aequorivita lipolytica Y10-2 (type strain).</title>
        <authorList>
            <person name="Bowman J.P."/>
        </authorList>
    </citation>
    <scope>NUCLEOTIDE SEQUENCE [LARGE SCALE GENOMIC DNA]</scope>
    <source>
        <strain evidence="1 2">Y10-2</strain>
    </source>
</reference>
<proteinExistence type="predicted"/>
<sequence>MQTILVLITFSIAAGFLLKKFVWNPIFEARQNSSGTLDGGKTKCGKKDCGCH</sequence>
<dbReference type="OrthoDB" id="828068at2"/>
<dbReference type="Proteomes" id="UP000321945">
    <property type="component" value="Unassembled WGS sequence"/>
</dbReference>
<dbReference type="AlphaFoldDB" id="A0A5C6YSU6"/>
<accession>A0A5C6YSU6</accession>
<keyword evidence="2" id="KW-1185">Reference proteome</keyword>
<evidence type="ECO:0000313" key="2">
    <source>
        <dbReference type="Proteomes" id="UP000321945"/>
    </source>
</evidence>
<protein>
    <submittedName>
        <fullName evidence="1">ATP synthase F0 subunit B</fullName>
    </submittedName>
</protein>
<comment type="caution">
    <text evidence="1">The sequence shown here is derived from an EMBL/GenBank/DDBJ whole genome shotgun (WGS) entry which is preliminary data.</text>
</comment>
<organism evidence="1 2">
    <name type="scientific">Aequorivita lipolytica</name>
    <dbReference type="NCBI Taxonomy" id="153267"/>
    <lineage>
        <taxon>Bacteria</taxon>
        <taxon>Pseudomonadati</taxon>
        <taxon>Bacteroidota</taxon>
        <taxon>Flavobacteriia</taxon>
        <taxon>Flavobacteriales</taxon>
        <taxon>Flavobacteriaceae</taxon>
        <taxon>Aequorivita</taxon>
    </lineage>
</organism>
<gene>
    <name evidence="1" type="ORF">ESV24_04160</name>
</gene>
<dbReference type="EMBL" id="VORU01000002">
    <property type="protein sequence ID" value="TXD70367.1"/>
    <property type="molecule type" value="Genomic_DNA"/>
</dbReference>
<name>A0A5C6YSU6_9FLAO</name>
<evidence type="ECO:0000313" key="1">
    <source>
        <dbReference type="EMBL" id="TXD70367.1"/>
    </source>
</evidence>